<dbReference type="EMBL" id="EU930825">
    <property type="protein sequence ID" value="ACN21626.1"/>
    <property type="molecule type" value="Genomic_DNA"/>
</dbReference>
<accession>C6ZNM2</accession>
<sequence>MATTKISSTKSTSRAINYAEKRAEEKSGLNCDVEYAKGSFKAVRELYNKTNGNEGHVVIQSFKPDEVTPKQCNQLGLELAQKIAPNHQVAVYTHADTDHVHNHIVINAVDIETGKKFNNNKKALRDIRNANDQVCREHGLSIPEKQAEIRYTQGEKGRLERGQTSWKDEVREKIEDSLKDTTDFEQFEKKLKKSGVEITRKTKKTITYKHESEDKKVRGSRLGNNYDLGGVMLELERQNERAKEREEQEREREQERRQEQYADKYKVDWDGFENIADERRNQRIEKAKQIARKNDDRNRERPREPQSQFGKIDKKIGRDHDGLQL</sequence>
<dbReference type="Pfam" id="PF03432">
    <property type="entry name" value="Relaxase"/>
    <property type="match status" value="1"/>
</dbReference>
<name>C6ZNM2_STAST</name>
<evidence type="ECO:0000313" key="3">
    <source>
        <dbReference type="EMBL" id="ACN21626.1"/>
    </source>
</evidence>
<evidence type="ECO:0000256" key="1">
    <source>
        <dbReference type="SAM" id="MobiDB-lite"/>
    </source>
</evidence>
<evidence type="ECO:0000259" key="2">
    <source>
        <dbReference type="Pfam" id="PF03432"/>
    </source>
</evidence>
<reference evidence="3" key="1">
    <citation type="journal article" date="2009" name="Plasmid">
        <title>Characterization of pACK4, a mobilizable plasmid from Staphylococcus simulans biovar staphylolyticus.</title>
        <authorList>
            <person name="Gargis A.S."/>
            <person name="Heath L.S."/>
            <person name="Heath H.E."/>
            <person name="LeBlanc P.A."/>
            <person name="Sloan G.L."/>
        </authorList>
    </citation>
    <scope>NUCLEOTIDE SEQUENCE</scope>
    <source>
        <strain evidence="3">NRRL B-2628</strain>
        <plasmid evidence="3">pACK4</plasmid>
    </source>
</reference>
<feature type="region of interest" description="Disordered" evidence="1">
    <location>
        <begin position="237"/>
        <end position="260"/>
    </location>
</feature>
<dbReference type="InterPro" id="IPR005094">
    <property type="entry name" value="Endonuclease_MobA/VirD2"/>
</dbReference>
<feature type="domain" description="MobA/VirD2-like nuclease" evidence="2">
    <location>
        <begin position="20"/>
        <end position="140"/>
    </location>
</feature>
<dbReference type="RefSeq" id="WP_012779612.1">
    <property type="nucleotide sequence ID" value="NC_013033.1"/>
</dbReference>
<organism evidence="3">
    <name type="scientific">Staphylococcus staphylolyticus</name>
    <dbReference type="NCBI Taxonomy" id="1287"/>
    <lineage>
        <taxon>Bacteria</taxon>
        <taxon>Bacillati</taxon>
        <taxon>Bacillota</taxon>
        <taxon>Bacilli</taxon>
        <taxon>Bacillales</taxon>
        <taxon>Staphylococcaceae</taxon>
        <taxon>Staphylococcus</taxon>
    </lineage>
</organism>
<dbReference type="AlphaFoldDB" id="C6ZNM2"/>
<protein>
    <submittedName>
        <fullName evidence="3">MobA-like protein</fullName>
    </submittedName>
</protein>
<feature type="region of interest" description="Disordered" evidence="1">
    <location>
        <begin position="278"/>
        <end position="325"/>
    </location>
</feature>
<proteinExistence type="predicted"/>
<feature type="compositionally biased region" description="Basic and acidic residues" evidence="1">
    <location>
        <begin position="278"/>
        <end position="304"/>
    </location>
</feature>
<geneLocation type="plasmid" evidence="3">
    <name>pACK4</name>
</geneLocation>
<keyword evidence="3" id="KW-0614">Plasmid</keyword>
<gene>
    <name evidence="3" type="primary">mobA</name>
</gene>
<feature type="compositionally biased region" description="Basic and acidic residues" evidence="1">
    <location>
        <begin position="311"/>
        <end position="325"/>
    </location>
</feature>